<dbReference type="AlphaFoldDB" id="A0A7G6E3M3"/>
<evidence type="ECO:0000259" key="1">
    <source>
        <dbReference type="Pfam" id="PF02514"/>
    </source>
</evidence>
<evidence type="ECO:0000313" key="2">
    <source>
        <dbReference type="EMBL" id="QNB46677.1"/>
    </source>
</evidence>
<dbReference type="KEGG" id="tfr:BR63_10390"/>
<proteinExistence type="predicted"/>
<sequence>MVEITVVTVSYAALEDLVIVRDKLLSQYPGAFRLHLFNGEKKLPPAKKEKLNQALDASRFLILDLMGAPGELQAYLLNRAQAFRGFIVPFGGENSGIRSLLRLGRLDGSRMSGEGGEASLAKMKKMMEIGEKAASLMPIGILRDLRNYLRLLEYWRFAGEENIRNFLLLLLREYGSLTYLPRPGNPQTADPVSIMDPLTRETFPDARAYFARWGYEQGKPVIALLYYGHNYPARTGPAVHKIRTELSQIANVLPVALTSFTGREIRGLEKILQEGGERKPRLLLNLLSFRLGAGPMGGDAQAGVEFLQRLDVPVLHPFFMNRREIKEWEEAKQGINSSEFLISVMLPELDGSILTYPVGGIGRLTHQEKDDVDLKEIDIIAERVERLKKHVQSWLKLQSLPRGEKKAAIVCYNYPPGEGSIFGGAFLDTFASVANLLQYLQEGGYRTKVLTAQELREIFAPDRLVNSPRWNRDYRERGYILYPVQSFLEKYQGPVPLSRLEKEWGKAPGEVMTADGNFLLPGVVLENVFIGLQPTRGVHENPEKVYHDENLPPPYQYLAFYQWLREEFGAHVIIHVGTHGTLEFLPGKECGMSGSCFPDLCLGEIPHIYLYYAGNPAEAMAAKRRSHALLVGYQPPPFGESQLYGEYSQLEALLHEYWEARSLSPGKCEEIKELLLERARQVGIMAEDLPQLEKALYRMKRALIPLGLHIFGQGYGEEEGRHYMEYVLRYDREGQKSLSRLLAEAQGLDYEGLMESGATAQLASLAGEAQRLVQVFCREGKLPKDFGYPEEHKKEIVQALQTGFKAKEEACKNHEGQGLLKALAGCYLSAKLAGDCFKNPEIFPTGYNLYQFDPRLIPGEIACRRGALARKTWEEYRRRHGVFPQSTAVVLWGLETSRTQGETIGQILHYLGIRFRGRKSLYQTLYEIIPLEELGRPRIDVVINICGFFRDMFPQLIHDLNNLLYELSLRDEPEEMNYFLAHTRRLQALLLEKGFSEEKARELARARIFGPQEGEYGTRVTKLLETKNWQREEQLGETFFASLRNVYSENFRGTPMPDLYARQLEAVDVVGQIRSSHEYEVTDLDHYYEFLGGLAQAVKSVKGRPPEIFITDTTGETVETEKADQAIDRGVRTRFLNPRWIEAMLKHPSRGGQEIAKRFLNILGLAATTGQVRQWVFRELHKTYVADERMRQRMKENNAFAYQDLLETMLEYDKRGYWQASEEERSLLYQVYLEGEGDIEDGL</sequence>
<accession>A0A7G6E3M3</accession>
<dbReference type="Pfam" id="PF02514">
    <property type="entry name" value="CobN-Mg_chel"/>
    <property type="match status" value="1"/>
</dbReference>
<gene>
    <name evidence="2" type="ORF">BR63_10390</name>
</gene>
<feature type="domain" description="CobN/magnesium chelatase" evidence="1">
    <location>
        <begin position="153"/>
        <end position="1224"/>
    </location>
</feature>
<dbReference type="PANTHER" id="PTHR44119:SF4">
    <property type="entry name" value="AEROBIC COBALTOCHELATASE SUBUNIT COBN"/>
    <property type="match status" value="1"/>
</dbReference>
<dbReference type="CDD" id="cd10150">
    <property type="entry name" value="CobN_like"/>
    <property type="match status" value="1"/>
</dbReference>
<dbReference type="RefSeq" id="WP_034420039.1">
    <property type="nucleotide sequence ID" value="NZ_CP045798.1"/>
</dbReference>
<dbReference type="EMBL" id="CP045798">
    <property type="protein sequence ID" value="QNB46677.1"/>
    <property type="molecule type" value="Genomic_DNA"/>
</dbReference>
<dbReference type="InterPro" id="IPR003672">
    <property type="entry name" value="CobN/Mg_chltase"/>
</dbReference>
<dbReference type="PANTHER" id="PTHR44119">
    <property type="entry name" value="MAGNESIUM-CHELATASE SUBUNIT CHLH, CHLOROPLASTIC"/>
    <property type="match status" value="1"/>
</dbReference>
<keyword evidence="3" id="KW-1185">Reference proteome</keyword>
<organism evidence="2 3">
    <name type="scientific">Thermanaerosceptrum fracticalcis</name>
    <dbReference type="NCBI Taxonomy" id="1712410"/>
    <lineage>
        <taxon>Bacteria</taxon>
        <taxon>Bacillati</taxon>
        <taxon>Bacillota</taxon>
        <taxon>Clostridia</taxon>
        <taxon>Eubacteriales</taxon>
        <taxon>Peptococcaceae</taxon>
        <taxon>Thermanaerosceptrum</taxon>
    </lineage>
</organism>
<name>A0A7G6E3M3_THEFR</name>
<dbReference type="Proteomes" id="UP000515847">
    <property type="component" value="Chromosome"/>
</dbReference>
<dbReference type="OrthoDB" id="9757976at2"/>
<protein>
    <submittedName>
        <fullName evidence="2">Magnesium chelatase subunit H</fullName>
    </submittedName>
</protein>
<reference evidence="2 3" key="1">
    <citation type="journal article" date="2019" name="Front. Microbiol.">
        <title>Thermoanaerosceptrum fracticalcis gen. nov. sp. nov., a Novel Fumarate-Fermenting Microorganism From a Deep Fractured Carbonate Aquifer of the US Great Basin.</title>
        <authorList>
            <person name="Hamilton-Brehm S.D."/>
            <person name="Stewart L.E."/>
            <person name="Zavarin M."/>
            <person name="Caldwell M."/>
            <person name="Lawson P.A."/>
            <person name="Onstott T.C."/>
            <person name="Grzymski J."/>
            <person name="Neveux I."/>
            <person name="Lollar B.S."/>
            <person name="Russell C.E."/>
            <person name="Moser D.P."/>
        </authorList>
    </citation>
    <scope>NUCLEOTIDE SEQUENCE [LARGE SCALE GENOMIC DNA]</scope>
    <source>
        <strain evidence="2 3">DRI-13</strain>
    </source>
</reference>
<evidence type="ECO:0000313" key="3">
    <source>
        <dbReference type="Proteomes" id="UP000515847"/>
    </source>
</evidence>